<evidence type="ECO:0000256" key="4">
    <source>
        <dbReference type="ARBA" id="ARBA00023180"/>
    </source>
</evidence>
<dbReference type="Pfam" id="PF00008">
    <property type="entry name" value="EGF"/>
    <property type="match status" value="1"/>
</dbReference>
<dbReference type="SUPFAM" id="SSF57196">
    <property type="entry name" value="EGF/Laminin"/>
    <property type="match status" value="4"/>
</dbReference>
<sequence>MRRPLQLSILLLHLGLFHLATSSLVEMSGFHCMMRHSMRLNRKIHGNPKEGPPPFDLRLFDQNGRETTFYEPGQTYTIRIVGFVHYRGLLLQARLCDDSGFLIGSLKGGHFVEDSNWENYGIRLQQCDPHMQTNDSVTHSDDSRKFLTQLHWTTTEDIGNVQFMLTVCEENEVCWERWRPRTGLLQPHSRKLSPQPIIEQVFTDEKAAAKLADVRKTLKKQLLQRFGTNISMPPRLFRNSVPPISASLDKEAASTIATTVSVANSSYTEKQSFHFREIEKAFTKELSTIEHKETPFRTTGVFSASKESSVSEKLSEESLAKVSAAPRVQLHAMRNTAIHFPSVDAGELKAADLVGSPGSDSTDMCTENLCKNGGQCFNSLSSKEGFRCLCKGSWTGRLCDMVDFCGSHHCKHGTCVNAPETPEKYRCICEKNYAGKTCNRPCENVCKNNATCFEHSDGDIRCACPPGAAGKFCEKNVNECNKLKCKNGAKCVDLWNDYRCMCPNGWMGKNCDRPCQDVYKSCKLWKRQKQCEAMRPTTDFFDKNCAASCNQCKFLKTTIITDRPLAPVLLPLAFLLGVWKTNITGNHNETTDFPVDFPCGSYEETLYVTVTEVMMFGTPSINFTSVAINRDDPSDKHIMHGFLTIRQYPENSQLAALTSVSNVGLQMIEEGAITNGNSIMFLPKHLKALPQTDGQVPAWMERTFSRSGARLVQSISKRMPDGRNRHLTKQYSKVEDIRYL</sequence>
<evidence type="ECO:0000313" key="10">
    <source>
        <dbReference type="Proteomes" id="UP001175271"/>
    </source>
</evidence>
<feature type="signal peptide" evidence="6">
    <location>
        <begin position="1"/>
        <end position="22"/>
    </location>
</feature>
<feature type="domain" description="EGF-like" evidence="7">
    <location>
        <begin position="439"/>
        <end position="474"/>
    </location>
</feature>
<keyword evidence="2" id="KW-0677">Repeat</keyword>
<proteinExistence type="predicted"/>
<dbReference type="InterPro" id="IPR000742">
    <property type="entry name" value="EGF"/>
</dbReference>
<dbReference type="InterPro" id="IPR000152">
    <property type="entry name" value="EGF-type_Asp/Asn_hydroxyl_site"/>
</dbReference>
<dbReference type="InterPro" id="IPR003582">
    <property type="entry name" value="ShKT_dom"/>
</dbReference>
<name>A0AA39LG17_9BILA</name>
<dbReference type="Gene3D" id="2.40.128.20">
    <property type="match status" value="1"/>
</dbReference>
<keyword evidence="3 5" id="KW-1015">Disulfide bond</keyword>
<dbReference type="PROSITE" id="PS00010">
    <property type="entry name" value="ASX_HYDROXYL"/>
    <property type="match status" value="1"/>
</dbReference>
<dbReference type="FunFam" id="2.10.25.10:FF:000472">
    <property type="entry name" value="Uncharacterized protein, isoform A"/>
    <property type="match status" value="1"/>
</dbReference>
<dbReference type="SMART" id="SM00254">
    <property type="entry name" value="ShKT"/>
    <property type="match status" value="1"/>
</dbReference>
<evidence type="ECO:0000256" key="2">
    <source>
        <dbReference type="ARBA" id="ARBA00022737"/>
    </source>
</evidence>
<dbReference type="InterPro" id="IPR018097">
    <property type="entry name" value="EGF_Ca-bd_CS"/>
</dbReference>
<dbReference type="Gene3D" id="2.60.40.4060">
    <property type="entry name" value="Reeler domain"/>
    <property type="match status" value="1"/>
</dbReference>
<dbReference type="Proteomes" id="UP001175271">
    <property type="component" value="Unassembled WGS sequence"/>
</dbReference>
<evidence type="ECO:0000256" key="1">
    <source>
        <dbReference type="ARBA" id="ARBA00022729"/>
    </source>
</evidence>
<dbReference type="PROSITE" id="PS00022">
    <property type="entry name" value="EGF_1"/>
    <property type="match status" value="3"/>
</dbReference>
<dbReference type="CDD" id="cd08544">
    <property type="entry name" value="Reeler"/>
    <property type="match status" value="1"/>
</dbReference>
<dbReference type="PANTHER" id="PTHR24033:SF230">
    <property type="entry name" value="PROTEIN CBG18408"/>
    <property type="match status" value="1"/>
</dbReference>
<comment type="caution">
    <text evidence="9">The sequence shown here is derived from an EMBL/GenBank/DDBJ whole genome shotgun (WGS) entry which is preliminary data.</text>
</comment>
<keyword evidence="5" id="KW-0245">EGF-like domain</keyword>
<feature type="disulfide bond" evidence="5">
    <location>
        <begin position="502"/>
        <end position="511"/>
    </location>
</feature>
<comment type="caution">
    <text evidence="5">Lacks conserved residue(s) required for the propagation of feature annotation.</text>
</comment>
<evidence type="ECO:0000256" key="6">
    <source>
        <dbReference type="SAM" id="SignalP"/>
    </source>
</evidence>
<feature type="domain" description="EGF-like" evidence="7">
    <location>
        <begin position="476"/>
        <end position="512"/>
    </location>
</feature>
<evidence type="ECO:0000259" key="7">
    <source>
        <dbReference type="PROSITE" id="PS50026"/>
    </source>
</evidence>
<feature type="disulfide bond" evidence="5">
    <location>
        <begin position="442"/>
        <end position="452"/>
    </location>
</feature>
<protein>
    <recommendedName>
        <fullName evidence="11">EGF-like domain-containing protein</fullName>
    </recommendedName>
</protein>
<accession>A0AA39LG17</accession>
<dbReference type="PROSITE" id="PS01187">
    <property type="entry name" value="EGF_CA"/>
    <property type="match status" value="1"/>
</dbReference>
<dbReference type="AlphaFoldDB" id="A0AA39LG17"/>
<feature type="domain" description="EGF-like" evidence="7">
    <location>
        <begin position="361"/>
        <end position="400"/>
    </location>
</feature>
<feature type="chain" id="PRO_5041421576" description="EGF-like domain-containing protein" evidence="6">
    <location>
        <begin position="23"/>
        <end position="740"/>
    </location>
</feature>
<dbReference type="InterPro" id="IPR042307">
    <property type="entry name" value="Reeler_sf"/>
</dbReference>
<dbReference type="GO" id="GO:0005509">
    <property type="term" value="F:calcium ion binding"/>
    <property type="evidence" value="ECO:0007669"/>
    <property type="project" value="InterPro"/>
</dbReference>
<evidence type="ECO:0000313" key="9">
    <source>
        <dbReference type="EMBL" id="KAK0395810.1"/>
    </source>
</evidence>
<keyword evidence="4" id="KW-0325">Glycoprotein</keyword>
<evidence type="ECO:0008006" key="11">
    <source>
        <dbReference type="Google" id="ProtNLM"/>
    </source>
</evidence>
<dbReference type="PANTHER" id="PTHR24033">
    <property type="entry name" value="EGF-LIKE DOMAIN-CONTAINING PROTEIN"/>
    <property type="match status" value="1"/>
</dbReference>
<keyword evidence="1 6" id="KW-0732">Signal</keyword>
<feature type="domain" description="ShKT" evidence="8">
    <location>
        <begin position="515"/>
        <end position="552"/>
    </location>
</feature>
<evidence type="ECO:0000259" key="8">
    <source>
        <dbReference type="PROSITE" id="PS51670"/>
    </source>
</evidence>
<dbReference type="Pfam" id="PF08768">
    <property type="entry name" value="THAP4_heme-bd"/>
    <property type="match status" value="1"/>
</dbReference>
<reference evidence="9" key="1">
    <citation type="submission" date="2023-06" db="EMBL/GenBank/DDBJ databases">
        <title>Genomic analysis of the entomopathogenic nematode Steinernema hermaphroditum.</title>
        <authorList>
            <person name="Schwarz E.M."/>
            <person name="Heppert J.K."/>
            <person name="Baniya A."/>
            <person name="Schwartz H.T."/>
            <person name="Tan C.-H."/>
            <person name="Antoshechkin I."/>
            <person name="Sternberg P.W."/>
            <person name="Goodrich-Blair H."/>
            <person name="Dillman A.R."/>
        </authorList>
    </citation>
    <scope>NUCLEOTIDE SEQUENCE</scope>
    <source>
        <strain evidence="9">PS9179</strain>
        <tissue evidence="9">Whole animal</tissue>
    </source>
</reference>
<feature type="disulfide bond" evidence="5">
    <location>
        <begin position="390"/>
        <end position="399"/>
    </location>
</feature>
<evidence type="ECO:0000256" key="3">
    <source>
        <dbReference type="ARBA" id="ARBA00023157"/>
    </source>
</evidence>
<dbReference type="Pfam" id="PF02014">
    <property type="entry name" value="Reeler"/>
    <property type="match status" value="1"/>
</dbReference>
<dbReference type="SUPFAM" id="SSF50814">
    <property type="entry name" value="Lipocalins"/>
    <property type="match status" value="1"/>
</dbReference>
<dbReference type="Gene3D" id="2.10.25.10">
    <property type="entry name" value="Laminin"/>
    <property type="match status" value="4"/>
</dbReference>
<keyword evidence="10" id="KW-1185">Reference proteome</keyword>
<dbReference type="InterPro" id="IPR002861">
    <property type="entry name" value="Reeler_dom"/>
</dbReference>
<gene>
    <name evidence="9" type="ORF">QR680_001440</name>
</gene>
<evidence type="ECO:0000256" key="5">
    <source>
        <dbReference type="PROSITE-ProRule" id="PRU00076"/>
    </source>
</evidence>
<dbReference type="InterPro" id="IPR014878">
    <property type="entry name" value="THAP4-like_heme-bd"/>
</dbReference>
<organism evidence="9 10">
    <name type="scientific">Steinernema hermaphroditum</name>
    <dbReference type="NCBI Taxonomy" id="289476"/>
    <lineage>
        <taxon>Eukaryota</taxon>
        <taxon>Metazoa</taxon>
        <taxon>Ecdysozoa</taxon>
        <taxon>Nematoda</taxon>
        <taxon>Chromadorea</taxon>
        <taxon>Rhabditida</taxon>
        <taxon>Tylenchina</taxon>
        <taxon>Panagrolaimomorpha</taxon>
        <taxon>Strongyloidoidea</taxon>
        <taxon>Steinernematidae</taxon>
        <taxon>Steinernema</taxon>
    </lineage>
</organism>
<dbReference type="InterPro" id="IPR012674">
    <property type="entry name" value="Calycin"/>
</dbReference>
<dbReference type="SMART" id="SM00179">
    <property type="entry name" value="EGF_CA"/>
    <property type="match status" value="4"/>
</dbReference>
<dbReference type="PROSITE" id="PS50026">
    <property type="entry name" value="EGF_3"/>
    <property type="match status" value="3"/>
</dbReference>
<dbReference type="InterPro" id="IPR001881">
    <property type="entry name" value="EGF-like_Ca-bd_dom"/>
</dbReference>
<dbReference type="InterPro" id="IPR051830">
    <property type="entry name" value="NOTCH_homolog"/>
</dbReference>
<feature type="disulfide bond" evidence="5">
    <location>
        <begin position="464"/>
        <end position="473"/>
    </location>
</feature>
<dbReference type="PROSITE" id="PS51670">
    <property type="entry name" value="SHKT"/>
    <property type="match status" value="1"/>
</dbReference>
<dbReference type="EMBL" id="JAUCMV010000005">
    <property type="protein sequence ID" value="KAK0395810.1"/>
    <property type="molecule type" value="Genomic_DNA"/>
</dbReference>
<dbReference type="CDD" id="cd00054">
    <property type="entry name" value="EGF_CA"/>
    <property type="match status" value="2"/>
</dbReference>
<dbReference type="SMART" id="SM00181">
    <property type="entry name" value="EGF"/>
    <property type="match status" value="4"/>
</dbReference>